<feature type="region of interest" description="Disordered" evidence="1">
    <location>
        <begin position="1"/>
        <end position="22"/>
    </location>
</feature>
<proteinExistence type="predicted"/>
<name>A0A4Z2HUW4_9TELE</name>
<protein>
    <submittedName>
        <fullName evidence="2">Uncharacterized protein</fullName>
    </submittedName>
</protein>
<evidence type="ECO:0000256" key="1">
    <source>
        <dbReference type="SAM" id="MobiDB-lite"/>
    </source>
</evidence>
<gene>
    <name evidence="2" type="ORF">EYF80_021065</name>
</gene>
<evidence type="ECO:0000313" key="3">
    <source>
        <dbReference type="Proteomes" id="UP000314294"/>
    </source>
</evidence>
<reference evidence="2 3" key="1">
    <citation type="submission" date="2019-03" db="EMBL/GenBank/DDBJ databases">
        <title>First draft genome of Liparis tanakae, snailfish: a comprehensive survey of snailfish specific genes.</title>
        <authorList>
            <person name="Kim W."/>
            <person name="Song I."/>
            <person name="Jeong J.-H."/>
            <person name="Kim D."/>
            <person name="Kim S."/>
            <person name="Ryu S."/>
            <person name="Song J.Y."/>
            <person name="Lee S.K."/>
        </authorList>
    </citation>
    <scope>NUCLEOTIDE SEQUENCE [LARGE SCALE GENOMIC DNA]</scope>
    <source>
        <tissue evidence="2">Muscle</tissue>
    </source>
</reference>
<dbReference type="EMBL" id="SRLO01000185">
    <property type="protein sequence ID" value="TNN68753.1"/>
    <property type="molecule type" value="Genomic_DNA"/>
</dbReference>
<keyword evidence="3" id="KW-1185">Reference proteome</keyword>
<accession>A0A4Z2HUW4</accession>
<comment type="caution">
    <text evidence="2">The sequence shown here is derived from an EMBL/GenBank/DDBJ whole genome shotgun (WGS) entry which is preliminary data.</text>
</comment>
<sequence length="160" mass="18061">MRQSGRQEWLRAGEGNETIKETEEWLRAGEGNETIKETEEWLRTGEGNKTIKETKEWLRAGEGNETIKETGVAEGSLILITSSSSSSSSSSFPGAIYECLQPFDNADSSRENQVGRGYRFGKIHLVREDLGQESSQGQYQVKDESKFWSYLQVPIKSFIK</sequence>
<dbReference type="Proteomes" id="UP000314294">
    <property type="component" value="Unassembled WGS sequence"/>
</dbReference>
<organism evidence="2 3">
    <name type="scientific">Liparis tanakae</name>
    <name type="common">Tanaka's snailfish</name>
    <dbReference type="NCBI Taxonomy" id="230148"/>
    <lineage>
        <taxon>Eukaryota</taxon>
        <taxon>Metazoa</taxon>
        <taxon>Chordata</taxon>
        <taxon>Craniata</taxon>
        <taxon>Vertebrata</taxon>
        <taxon>Euteleostomi</taxon>
        <taxon>Actinopterygii</taxon>
        <taxon>Neopterygii</taxon>
        <taxon>Teleostei</taxon>
        <taxon>Neoteleostei</taxon>
        <taxon>Acanthomorphata</taxon>
        <taxon>Eupercaria</taxon>
        <taxon>Perciformes</taxon>
        <taxon>Cottioidei</taxon>
        <taxon>Cottales</taxon>
        <taxon>Liparidae</taxon>
        <taxon>Liparis</taxon>
    </lineage>
</organism>
<evidence type="ECO:0000313" key="2">
    <source>
        <dbReference type="EMBL" id="TNN68753.1"/>
    </source>
</evidence>
<dbReference type="AlphaFoldDB" id="A0A4Z2HUW4"/>